<feature type="domain" description="F-box" evidence="2">
    <location>
        <begin position="1"/>
        <end position="46"/>
    </location>
</feature>
<name>A0A1Y2C6D4_9BASI</name>
<dbReference type="SUPFAM" id="SSF81383">
    <property type="entry name" value="F-box domain"/>
    <property type="match status" value="1"/>
</dbReference>
<evidence type="ECO:0000313" key="4">
    <source>
        <dbReference type="Proteomes" id="UP000193467"/>
    </source>
</evidence>
<dbReference type="InParanoid" id="A0A1Y2C6D4"/>
<accession>A0A1Y2C6D4</accession>
<dbReference type="CDD" id="cd09917">
    <property type="entry name" value="F-box_SF"/>
    <property type="match status" value="1"/>
</dbReference>
<dbReference type="InterPro" id="IPR036047">
    <property type="entry name" value="F-box-like_dom_sf"/>
</dbReference>
<dbReference type="InterPro" id="IPR001810">
    <property type="entry name" value="F-box_dom"/>
</dbReference>
<organism evidence="3 4">
    <name type="scientific">Leucosporidium creatinivorum</name>
    <dbReference type="NCBI Taxonomy" id="106004"/>
    <lineage>
        <taxon>Eukaryota</taxon>
        <taxon>Fungi</taxon>
        <taxon>Dikarya</taxon>
        <taxon>Basidiomycota</taxon>
        <taxon>Pucciniomycotina</taxon>
        <taxon>Microbotryomycetes</taxon>
        <taxon>Leucosporidiales</taxon>
        <taxon>Leucosporidium</taxon>
    </lineage>
</organism>
<gene>
    <name evidence="3" type="ORF">BCR35DRAFT_356392</name>
</gene>
<evidence type="ECO:0000256" key="1">
    <source>
        <dbReference type="SAM" id="MobiDB-lite"/>
    </source>
</evidence>
<keyword evidence="4" id="KW-1185">Reference proteome</keyword>
<sequence>MSLSDLPNELLHHIATLTPYPDVLNLARVSHRFLEPARRNTRWRIHGMPEVYAFLRILLRQPSMRRQIRAIDFSPVETGPSLSSSSAASLPSLPPVNSGTPPPVAAVQASSPSQVTTTPNDFVFKLFTLVLEQCSHLRILSVAVLPTTFEGQHELVAAIGGLERVHTLYLGGDPIKRRTTGGGEEDTSALSIGTLRALLSSFARLRRLETSVETWIGDVNQLGGDGDEDLSLCIVDHLRLRLDDFRTLPHLPLEDDSLSTIISIPRSPFLTSKEVLSTLSLDEDRPSLVAAREKEWVVLNGREFVGLVAEAGQEDEEWEDVRVVGGKRMGRVERGQVGELVRRRGPRGGGKVVWQGEAKRRD</sequence>
<dbReference type="Proteomes" id="UP000193467">
    <property type="component" value="Unassembled WGS sequence"/>
</dbReference>
<proteinExistence type="predicted"/>
<dbReference type="Pfam" id="PF12937">
    <property type="entry name" value="F-box-like"/>
    <property type="match status" value="1"/>
</dbReference>
<evidence type="ECO:0000259" key="2">
    <source>
        <dbReference type="PROSITE" id="PS50181"/>
    </source>
</evidence>
<comment type="caution">
    <text evidence="3">The sequence shown here is derived from an EMBL/GenBank/DDBJ whole genome shotgun (WGS) entry which is preliminary data.</text>
</comment>
<reference evidence="3 4" key="1">
    <citation type="submission" date="2016-07" db="EMBL/GenBank/DDBJ databases">
        <title>Pervasive Adenine N6-methylation of Active Genes in Fungi.</title>
        <authorList>
            <consortium name="DOE Joint Genome Institute"/>
            <person name="Mondo S.J."/>
            <person name="Dannebaum R.O."/>
            <person name="Kuo R.C."/>
            <person name="Labutti K."/>
            <person name="Haridas S."/>
            <person name="Kuo A."/>
            <person name="Salamov A."/>
            <person name="Ahrendt S.R."/>
            <person name="Lipzen A."/>
            <person name="Sullivan W."/>
            <person name="Andreopoulos W.B."/>
            <person name="Clum A."/>
            <person name="Lindquist E."/>
            <person name="Daum C."/>
            <person name="Ramamoorthy G.K."/>
            <person name="Gryganskyi A."/>
            <person name="Culley D."/>
            <person name="Magnuson J.K."/>
            <person name="James T.Y."/>
            <person name="O'Malley M.A."/>
            <person name="Stajich J.E."/>
            <person name="Spatafora J.W."/>
            <person name="Visel A."/>
            <person name="Grigoriev I.V."/>
        </authorList>
    </citation>
    <scope>NUCLEOTIDE SEQUENCE [LARGE SCALE GENOMIC DNA]</scope>
    <source>
        <strain evidence="3 4">62-1032</strain>
    </source>
</reference>
<protein>
    <recommendedName>
        <fullName evidence="2">F-box domain-containing protein</fullName>
    </recommendedName>
</protein>
<dbReference type="Gene3D" id="1.20.1280.50">
    <property type="match status" value="1"/>
</dbReference>
<feature type="region of interest" description="Disordered" evidence="1">
    <location>
        <begin position="77"/>
        <end position="107"/>
    </location>
</feature>
<dbReference type="AlphaFoldDB" id="A0A1Y2C6D4"/>
<dbReference type="EMBL" id="MCGR01000132">
    <property type="protein sequence ID" value="ORY42444.1"/>
    <property type="molecule type" value="Genomic_DNA"/>
</dbReference>
<evidence type="ECO:0000313" key="3">
    <source>
        <dbReference type="EMBL" id="ORY42444.1"/>
    </source>
</evidence>
<feature type="compositionally biased region" description="Low complexity" evidence="1">
    <location>
        <begin position="80"/>
        <end position="91"/>
    </location>
</feature>
<dbReference type="PROSITE" id="PS50181">
    <property type="entry name" value="FBOX"/>
    <property type="match status" value="1"/>
</dbReference>